<proteinExistence type="inferred from homology"/>
<organism evidence="3 4">
    <name type="scientific">Methylocystis parvus</name>
    <dbReference type="NCBI Taxonomy" id="134"/>
    <lineage>
        <taxon>Bacteria</taxon>
        <taxon>Pseudomonadati</taxon>
        <taxon>Pseudomonadota</taxon>
        <taxon>Alphaproteobacteria</taxon>
        <taxon>Hyphomicrobiales</taxon>
        <taxon>Methylocystaceae</taxon>
        <taxon>Methylocystis</taxon>
    </lineage>
</organism>
<dbReference type="InterPro" id="IPR050190">
    <property type="entry name" value="UPF0213_domain"/>
</dbReference>
<dbReference type="InterPro" id="IPR035901">
    <property type="entry name" value="GIY-YIG_endonuc_sf"/>
</dbReference>
<keyword evidence="4" id="KW-1185">Reference proteome</keyword>
<feature type="domain" description="GIY-YIG" evidence="2">
    <location>
        <begin position="2"/>
        <end position="78"/>
    </location>
</feature>
<dbReference type="AlphaFoldDB" id="A0A6B8MAR3"/>
<dbReference type="KEGG" id="mpar:F7D14_15005"/>
<dbReference type="PANTHER" id="PTHR34477:SF5">
    <property type="entry name" value="BSL5627 PROTEIN"/>
    <property type="match status" value="1"/>
</dbReference>
<dbReference type="PROSITE" id="PS50164">
    <property type="entry name" value="GIY_YIG"/>
    <property type="match status" value="1"/>
</dbReference>
<protein>
    <submittedName>
        <fullName evidence="3">GIY-YIG nuclease family protein</fullName>
    </submittedName>
</protein>
<dbReference type="RefSeq" id="WP_026016114.1">
    <property type="nucleotide sequence ID" value="NZ_CP044331.1"/>
</dbReference>
<gene>
    <name evidence="3" type="ORF">F7D14_15005</name>
</gene>
<dbReference type="InterPro" id="IPR000305">
    <property type="entry name" value="GIY-YIG_endonuc"/>
</dbReference>
<evidence type="ECO:0000259" key="2">
    <source>
        <dbReference type="PROSITE" id="PS50164"/>
    </source>
</evidence>
<sequence length="96" mass="11496">MRGGWVYIMTNRANGTLYLGVTNDLARRAFEHRESRISGFTQRYGLNRLVWYEPHGDIRTAIQREKTMKHWPRAWKVRLILQMNPDWSDLYETLAN</sequence>
<dbReference type="PANTHER" id="PTHR34477">
    <property type="entry name" value="UPF0213 PROTEIN YHBQ"/>
    <property type="match status" value="1"/>
</dbReference>
<accession>A0A6B8MAR3</accession>
<evidence type="ECO:0000313" key="3">
    <source>
        <dbReference type="EMBL" id="QGM99728.1"/>
    </source>
</evidence>
<evidence type="ECO:0000313" key="4">
    <source>
        <dbReference type="Proteomes" id="UP000422569"/>
    </source>
</evidence>
<dbReference type="Gene3D" id="3.40.1440.10">
    <property type="entry name" value="GIY-YIG endonuclease"/>
    <property type="match status" value="1"/>
</dbReference>
<evidence type="ECO:0000256" key="1">
    <source>
        <dbReference type="ARBA" id="ARBA00007435"/>
    </source>
</evidence>
<dbReference type="EMBL" id="CP044331">
    <property type="protein sequence ID" value="QGM99728.1"/>
    <property type="molecule type" value="Genomic_DNA"/>
</dbReference>
<dbReference type="Pfam" id="PF01541">
    <property type="entry name" value="GIY-YIG"/>
    <property type="match status" value="1"/>
</dbReference>
<comment type="similarity">
    <text evidence="1">Belongs to the UPF0213 family.</text>
</comment>
<dbReference type="CDD" id="cd10448">
    <property type="entry name" value="GIY-YIG_unchar_3"/>
    <property type="match status" value="1"/>
</dbReference>
<reference evidence="3 4" key="1">
    <citation type="submission" date="2019-09" db="EMBL/GenBank/DDBJ databases">
        <title>Isolation and complete genome sequencing of Methylocystis species.</title>
        <authorList>
            <person name="Rumah B.L."/>
            <person name="Stead C.E."/>
            <person name="Stevens B.C."/>
            <person name="Minton N.P."/>
            <person name="Grosse-Honebrink A."/>
            <person name="Zhang Y."/>
        </authorList>
    </citation>
    <scope>NUCLEOTIDE SEQUENCE [LARGE SCALE GENOMIC DNA]</scope>
    <source>
        <strain evidence="3 4">BRCS2</strain>
    </source>
</reference>
<dbReference type="SUPFAM" id="SSF82771">
    <property type="entry name" value="GIY-YIG endonuclease"/>
    <property type="match status" value="1"/>
</dbReference>
<dbReference type="Proteomes" id="UP000422569">
    <property type="component" value="Chromosome"/>
</dbReference>
<name>A0A6B8MAR3_9HYPH</name>